<dbReference type="SUPFAM" id="SSF54593">
    <property type="entry name" value="Glyoxalase/Bleomycin resistance protein/Dihydroxybiphenyl dioxygenase"/>
    <property type="match status" value="1"/>
</dbReference>
<comment type="caution">
    <text evidence="2">The sequence shown here is derived from an EMBL/GenBank/DDBJ whole genome shotgun (WGS) entry which is preliminary data.</text>
</comment>
<dbReference type="PROSITE" id="PS51819">
    <property type="entry name" value="VOC"/>
    <property type="match status" value="1"/>
</dbReference>
<dbReference type="PANTHER" id="PTHR34109">
    <property type="entry name" value="BNAUNNG04460D PROTEIN-RELATED"/>
    <property type="match status" value="1"/>
</dbReference>
<evidence type="ECO:0000313" key="2">
    <source>
        <dbReference type="EMBL" id="GAA0335435.1"/>
    </source>
</evidence>
<dbReference type="PANTHER" id="PTHR34109:SF1">
    <property type="entry name" value="VOC DOMAIN-CONTAINING PROTEIN"/>
    <property type="match status" value="1"/>
</dbReference>
<dbReference type="CDD" id="cd07246">
    <property type="entry name" value="VOC_like"/>
    <property type="match status" value="1"/>
</dbReference>
<reference evidence="3" key="1">
    <citation type="journal article" date="2019" name="Int. J. Syst. Evol. Microbiol.">
        <title>The Global Catalogue of Microorganisms (GCM) 10K type strain sequencing project: providing services to taxonomists for standard genome sequencing and annotation.</title>
        <authorList>
            <consortium name="The Broad Institute Genomics Platform"/>
            <consortium name="The Broad Institute Genome Sequencing Center for Infectious Disease"/>
            <person name="Wu L."/>
            <person name="Ma J."/>
        </authorList>
    </citation>
    <scope>NUCLEOTIDE SEQUENCE [LARGE SCALE GENOMIC DNA]</scope>
    <source>
        <strain evidence="3">JCM 3146</strain>
    </source>
</reference>
<dbReference type="InterPro" id="IPR029068">
    <property type="entry name" value="Glyas_Bleomycin-R_OHBP_Dase"/>
</dbReference>
<dbReference type="Gene3D" id="3.30.720.110">
    <property type="match status" value="1"/>
</dbReference>
<dbReference type="EMBL" id="BAAABM010000016">
    <property type="protein sequence ID" value="GAA0335435.1"/>
    <property type="molecule type" value="Genomic_DNA"/>
</dbReference>
<proteinExistence type="predicted"/>
<dbReference type="InterPro" id="IPR037523">
    <property type="entry name" value="VOC_core"/>
</dbReference>
<dbReference type="InterPro" id="IPR004360">
    <property type="entry name" value="Glyas_Fos-R_dOase_dom"/>
</dbReference>
<dbReference type="Pfam" id="PF00903">
    <property type="entry name" value="Glyoxalase"/>
    <property type="match status" value="1"/>
</dbReference>
<evidence type="ECO:0000259" key="1">
    <source>
        <dbReference type="PROSITE" id="PS51819"/>
    </source>
</evidence>
<sequence length="153" mass="16294">MYGLLVTQIAIHLVVTDPDQAATWYADALGARETSRLTLPDGRTLTVELLLGDTALAVAGELPDLGMRAPAALGGTSAALHVRVPDVDAAWARAMEAGATVFEPVHDAFWGDRTGQLLDPFGHRWALDQHVRDVPQEEIAARAAELFDGSVTA</sequence>
<accession>A0ABP3G5V6</accession>
<dbReference type="Proteomes" id="UP001501822">
    <property type="component" value="Unassembled WGS sequence"/>
</dbReference>
<protein>
    <submittedName>
        <fullName evidence="2">VOC family protein</fullName>
    </submittedName>
</protein>
<feature type="domain" description="VOC" evidence="1">
    <location>
        <begin position="5"/>
        <end position="130"/>
    </location>
</feature>
<name>A0ABP3G5V6_9ACTN</name>
<dbReference type="Gene3D" id="3.30.720.120">
    <property type="match status" value="1"/>
</dbReference>
<evidence type="ECO:0000313" key="3">
    <source>
        <dbReference type="Proteomes" id="UP001501822"/>
    </source>
</evidence>
<keyword evidence="3" id="KW-1185">Reference proteome</keyword>
<organism evidence="2 3">
    <name type="scientific">Actinoallomurus spadix</name>
    <dbReference type="NCBI Taxonomy" id="79912"/>
    <lineage>
        <taxon>Bacteria</taxon>
        <taxon>Bacillati</taxon>
        <taxon>Actinomycetota</taxon>
        <taxon>Actinomycetes</taxon>
        <taxon>Streptosporangiales</taxon>
        <taxon>Thermomonosporaceae</taxon>
        <taxon>Actinoallomurus</taxon>
    </lineage>
</organism>
<gene>
    <name evidence="2" type="ORF">GCM10010151_26390</name>
</gene>